<dbReference type="RefSeq" id="WP_167143761.1">
    <property type="nucleotide sequence ID" value="NZ_VWXD01000016.1"/>
</dbReference>
<dbReference type="EMBL" id="VWXD01000016">
    <property type="protein sequence ID" value="NIF03392.1"/>
    <property type="molecule type" value="Genomic_DNA"/>
</dbReference>
<organism evidence="1 2">
    <name type="scientific">Candidatus Pantoea formicae</name>
    <dbReference type="NCBI Taxonomy" id="2608355"/>
    <lineage>
        <taxon>Bacteria</taxon>
        <taxon>Pseudomonadati</taxon>
        <taxon>Pseudomonadota</taxon>
        <taxon>Gammaproteobacteria</taxon>
        <taxon>Enterobacterales</taxon>
        <taxon>Erwiniaceae</taxon>
        <taxon>Pantoea</taxon>
    </lineage>
</organism>
<proteinExistence type="predicted"/>
<evidence type="ECO:0008006" key="3">
    <source>
        <dbReference type="Google" id="ProtNLM"/>
    </source>
</evidence>
<accession>A0ABX0R2D2</accession>
<dbReference type="Proteomes" id="UP000780690">
    <property type="component" value="Unassembled WGS sequence"/>
</dbReference>
<keyword evidence="2" id="KW-1185">Reference proteome</keyword>
<evidence type="ECO:0000313" key="1">
    <source>
        <dbReference type="EMBL" id="NIF03392.1"/>
    </source>
</evidence>
<comment type="caution">
    <text evidence="1">The sequence shown here is derived from an EMBL/GenBank/DDBJ whole genome shotgun (WGS) entry which is preliminary data.</text>
</comment>
<reference evidence="1 2" key="1">
    <citation type="journal article" date="2019" name="bioRxiv">
        <title>Bacteria contribute to plant secondary compound degradation in a generalist herbivore system.</title>
        <authorList>
            <person name="Francoeur C.B."/>
            <person name="Khadempour L."/>
            <person name="Moreira-Soto R.D."/>
            <person name="Gotting K."/>
            <person name="Book A.J."/>
            <person name="Pinto-Tomas A.A."/>
            <person name="Keefover-Ring K."/>
            <person name="Currie C.R."/>
        </authorList>
    </citation>
    <scope>NUCLEOTIDE SEQUENCE [LARGE SCALE GENOMIC DNA]</scope>
    <source>
        <strain evidence="1 2">Acro-805</strain>
    </source>
</reference>
<gene>
    <name evidence="1" type="ORF">F3J38_25650</name>
</gene>
<protein>
    <recommendedName>
        <fullName evidence="3">Transposase</fullName>
    </recommendedName>
</protein>
<name>A0ABX0R2D2_9GAMM</name>
<evidence type="ECO:0000313" key="2">
    <source>
        <dbReference type="Proteomes" id="UP000780690"/>
    </source>
</evidence>
<sequence length="87" mass="9643">MHLMIVHLACKSPRFVCGLSDKAGIWPTNLKNFPLQIEEISCFAGLQKSVKNPFQRHANRLRKKSGLTLPSPDKTVYTVGLRPLAGA</sequence>